<evidence type="ECO:0000259" key="2">
    <source>
        <dbReference type="PROSITE" id="PS00028"/>
    </source>
</evidence>
<accession>A0A9Q8ZDM5</accession>
<feature type="domain" description="C2H2-type" evidence="2">
    <location>
        <begin position="76"/>
        <end position="97"/>
    </location>
</feature>
<evidence type="ECO:0000256" key="1">
    <source>
        <dbReference type="SAM" id="MobiDB-lite"/>
    </source>
</evidence>
<dbReference type="PANTHER" id="PTHR21354:SF0">
    <property type="entry name" value="ZINC FINGER PROTEIN 511"/>
    <property type="match status" value="1"/>
</dbReference>
<dbReference type="Proteomes" id="UP001056012">
    <property type="component" value="Chromosome 5"/>
</dbReference>
<dbReference type="EMBL" id="CP089278">
    <property type="protein sequence ID" value="USP80221.1"/>
    <property type="molecule type" value="Genomic_DNA"/>
</dbReference>
<dbReference type="InterPro" id="IPR039258">
    <property type="entry name" value="ZNF511"/>
</dbReference>
<feature type="region of interest" description="Disordered" evidence="1">
    <location>
        <begin position="1"/>
        <end position="25"/>
    </location>
</feature>
<dbReference type="PANTHER" id="PTHR21354">
    <property type="entry name" value="ZINC FINGER PROTEIN 511"/>
    <property type="match status" value="1"/>
</dbReference>
<organism evidence="3 4">
    <name type="scientific">Curvularia clavata</name>
    <dbReference type="NCBI Taxonomy" id="95742"/>
    <lineage>
        <taxon>Eukaryota</taxon>
        <taxon>Fungi</taxon>
        <taxon>Dikarya</taxon>
        <taxon>Ascomycota</taxon>
        <taxon>Pezizomycotina</taxon>
        <taxon>Dothideomycetes</taxon>
        <taxon>Pleosporomycetidae</taxon>
        <taxon>Pleosporales</taxon>
        <taxon>Pleosporineae</taxon>
        <taxon>Pleosporaceae</taxon>
        <taxon>Curvularia</taxon>
    </lineage>
</organism>
<dbReference type="PROSITE" id="PS00028">
    <property type="entry name" value="ZINC_FINGER_C2H2_1"/>
    <property type="match status" value="1"/>
</dbReference>
<dbReference type="VEuPathDB" id="FungiDB:yc1106_07495"/>
<proteinExistence type="predicted"/>
<feature type="region of interest" description="Disordered" evidence="1">
    <location>
        <begin position="156"/>
        <end position="231"/>
    </location>
</feature>
<keyword evidence="4" id="KW-1185">Reference proteome</keyword>
<reference evidence="3" key="1">
    <citation type="submission" date="2021-12" db="EMBL/GenBank/DDBJ databases">
        <title>Curvularia clavata genome.</title>
        <authorList>
            <person name="Cao Y."/>
        </authorList>
    </citation>
    <scope>NUCLEOTIDE SEQUENCE</scope>
    <source>
        <strain evidence="3">Yc1106</strain>
    </source>
</reference>
<sequence>MGVKRSHRDSSSSGEYSTPYPRETSVDSKIVQLDAESALADEHVVMKCSLPPHDPLTFASIEEHDVHYRQFHMNRCSECQKNFPDQHYLHLHIAEYHDPINAAKRDQGEKTYACLLPDCDRMCSTPQKRRLHCIDKHQFPREYDFIVVKDGIDRRSSMLIPPHRRRSSTMSSAGGASGTTGRRRGESNASAAGESMDVVRDQDKDNAKGEQDEGETRRYPTKLHGRGGFGHGQRTGCAIGRGDLQATASPKAVSAADSVDPMDNLTSSMSALKFIPHSIDWAMELDAAQEHFHTLGSLTQVQNLYEEDVLAFHFPALQDRNGCNAFAMESDMDSSSEHTSPISDATLFDDDLDVWPISPQIGVESMQHHTAKKNVSAGQCFRTTCQEVQEHVTNPVTKKGTRHLRHSSSSSVFDALITQYQLSTSRSNAMMDVLAAEEREMEYKHRHTFIGTASLDEFLKILEISSSDRVTQSALARAFIELASSEHLYARQCSTKSDGWGLVTRTTVGYNDVATTDYVVQSRVKLGTITLRKFLSLIPFEKDNTVAAMKVIDAFSAASHLDTKTNMDAENKARAFRSWIISQSSMQIAE</sequence>
<feature type="compositionally biased region" description="Basic and acidic residues" evidence="1">
    <location>
        <begin position="197"/>
        <end position="218"/>
    </location>
</feature>
<dbReference type="InterPro" id="IPR013087">
    <property type="entry name" value="Znf_C2H2_type"/>
</dbReference>
<dbReference type="OrthoDB" id="18440at2759"/>
<gene>
    <name evidence="3" type="ORF">yc1106_07495</name>
</gene>
<protein>
    <recommendedName>
        <fullName evidence="2">C2H2-type domain-containing protein</fullName>
    </recommendedName>
</protein>
<evidence type="ECO:0000313" key="4">
    <source>
        <dbReference type="Proteomes" id="UP001056012"/>
    </source>
</evidence>
<dbReference type="AlphaFoldDB" id="A0A9Q8ZDM5"/>
<name>A0A9Q8ZDM5_CURCL</name>
<evidence type="ECO:0000313" key="3">
    <source>
        <dbReference type="EMBL" id="USP80221.1"/>
    </source>
</evidence>
<dbReference type="SMART" id="SM00355">
    <property type="entry name" value="ZnF_C2H2"/>
    <property type="match status" value="2"/>
</dbReference>